<comment type="caution">
    <text evidence="3">The sequence shown here is derived from an EMBL/GenBank/DDBJ whole genome shotgun (WGS) entry which is preliminary data.</text>
</comment>
<organism evidence="3">
    <name type="scientific">Caldiarchaeum subterraneum</name>
    <dbReference type="NCBI Taxonomy" id="311458"/>
    <lineage>
        <taxon>Archaea</taxon>
        <taxon>Nitrososphaerota</taxon>
        <taxon>Candidatus Caldarchaeales</taxon>
        <taxon>Candidatus Caldarchaeaceae</taxon>
        <taxon>Candidatus Caldarchaeum</taxon>
    </lineage>
</organism>
<sequence>MQGFCEIMGLLDGKRCIVTGATGDVGRAVVEEFLKEGASVAAGARRKALLENLAERWKADAKNDVITGYLDISDENSVSRFVENAYRSLGGLNALVNVAGYGMEKSLWNKSLVEHSLDDLMKVMRVDLLGSFLMVKHVVPLMREGKGGVVVNFSSTPAIAGYDKGLAYTIAKAAVIGLTKHIASEFGQFGIRAYTLALGNIETQSTVAILSPEEYRALADESPARRWGRVEEVASVAAFLCSDKASYINGQTIVVDGGTVML</sequence>
<dbReference type="EMBL" id="DRWN01000013">
    <property type="protein sequence ID" value="HHK67786.1"/>
    <property type="molecule type" value="Genomic_DNA"/>
</dbReference>
<dbReference type="GO" id="GO:0006633">
    <property type="term" value="P:fatty acid biosynthetic process"/>
    <property type="evidence" value="ECO:0007669"/>
    <property type="project" value="TreeGrafter"/>
</dbReference>
<accession>A0A7C5Q745</accession>
<keyword evidence="2" id="KW-0560">Oxidoreductase</keyword>
<comment type="similarity">
    <text evidence="1">Belongs to the short-chain dehydrogenases/reductases (SDR) family.</text>
</comment>
<dbReference type="CDD" id="cd05233">
    <property type="entry name" value="SDR_c"/>
    <property type="match status" value="1"/>
</dbReference>
<dbReference type="Pfam" id="PF13561">
    <property type="entry name" value="adh_short_C2"/>
    <property type="match status" value="1"/>
</dbReference>
<dbReference type="GO" id="GO:0016616">
    <property type="term" value="F:oxidoreductase activity, acting on the CH-OH group of donors, NAD or NADP as acceptor"/>
    <property type="evidence" value="ECO:0007669"/>
    <property type="project" value="TreeGrafter"/>
</dbReference>
<dbReference type="InterPro" id="IPR036291">
    <property type="entry name" value="NAD(P)-bd_dom_sf"/>
</dbReference>
<dbReference type="PANTHER" id="PTHR42760">
    <property type="entry name" value="SHORT-CHAIN DEHYDROGENASES/REDUCTASES FAMILY MEMBER"/>
    <property type="match status" value="1"/>
</dbReference>
<dbReference type="PRINTS" id="PR00080">
    <property type="entry name" value="SDRFAMILY"/>
</dbReference>
<evidence type="ECO:0000256" key="2">
    <source>
        <dbReference type="ARBA" id="ARBA00023002"/>
    </source>
</evidence>
<proteinExistence type="inferred from homology"/>
<protein>
    <submittedName>
        <fullName evidence="3">SDR family oxidoreductase</fullName>
    </submittedName>
</protein>
<dbReference type="PROSITE" id="PS00061">
    <property type="entry name" value="ADH_SHORT"/>
    <property type="match status" value="1"/>
</dbReference>
<dbReference type="InterPro" id="IPR020904">
    <property type="entry name" value="Sc_DH/Rdtase_CS"/>
</dbReference>
<name>A0A7C5Q745_CALS0</name>
<dbReference type="Gene3D" id="3.40.50.720">
    <property type="entry name" value="NAD(P)-binding Rossmann-like Domain"/>
    <property type="match status" value="1"/>
</dbReference>
<gene>
    <name evidence="3" type="ORF">ENM11_01340</name>
</gene>
<dbReference type="PRINTS" id="PR00081">
    <property type="entry name" value="GDHRDH"/>
</dbReference>
<evidence type="ECO:0000313" key="3">
    <source>
        <dbReference type="EMBL" id="HHK67786.1"/>
    </source>
</evidence>
<dbReference type="AlphaFoldDB" id="A0A7C5Q745"/>
<dbReference type="SUPFAM" id="SSF51735">
    <property type="entry name" value="NAD(P)-binding Rossmann-fold domains"/>
    <property type="match status" value="1"/>
</dbReference>
<dbReference type="PANTHER" id="PTHR42760:SF133">
    <property type="entry name" value="3-OXOACYL-[ACYL-CARRIER-PROTEIN] REDUCTASE"/>
    <property type="match status" value="1"/>
</dbReference>
<reference evidence="3" key="1">
    <citation type="journal article" date="2020" name="mSystems">
        <title>Genome- and Community-Level Interaction Insights into Carbon Utilization and Element Cycling Functions of Hydrothermarchaeota in Hydrothermal Sediment.</title>
        <authorList>
            <person name="Zhou Z."/>
            <person name="Liu Y."/>
            <person name="Xu W."/>
            <person name="Pan J."/>
            <person name="Luo Z.H."/>
            <person name="Li M."/>
        </authorList>
    </citation>
    <scope>NUCLEOTIDE SEQUENCE [LARGE SCALE GENOMIC DNA]</scope>
    <source>
        <strain evidence="3">SpSt-1056</strain>
    </source>
</reference>
<dbReference type="InterPro" id="IPR002347">
    <property type="entry name" value="SDR_fam"/>
</dbReference>
<dbReference type="FunFam" id="3.40.50.720:FF:000084">
    <property type="entry name" value="Short-chain dehydrogenase reductase"/>
    <property type="match status" value="1"/>
</dbReference>
<dbReference type="GO" id="GO:0048038">
    <property type="term" value="F:quinone binding"/>
    <property type="evidence" value="ECO:0007669"/>
    <property type="project" value="TreeGrafter"/>
</dbReference>
<evidence type="ECO:0000256" key="1">
    <source>
        <dbReference type="ARBA" id="ARBA00006484"/>
    </source>
</evidence>